<evidence type="ECO:0000313" key="2">
    <source>
        <dbReference type="EMBL" id="CAB9510794.1"/>
    </source>
</evidence>
<dbReference type="EMBL" id="CAICTM010000452">
    <property type="protein sequence ID" value="CAB9510794.1"/>
    <property type="molecule type" value="Genomic_DNA"/>
</dbReference>
<feature type="transmembrane region" description="Helical" evidence="1">
    <location>
        <begin position="59"/>
        <end position="83"/>
    </location>
</feature>
<protein>
    <submittedName>
        <fullName evidence="2">Uncharacterized protein</fullName>
    </submittedName>
</protein>
<sequence>MTTTTIPATYLEAHRALCVIVCLVTAYGSAMTLAGRSAALPLFDGLGFGPNSNGLNKDAVDYCIFMFGVLGAVIVGWMVLMWFVLRHLAVHPDVTVRITARRAVTYSAAAWFFLDTGFSIAMGELEHAAFNIPFLSGLAIPLYVMSTSEVHTKKGQ</sequence>
<feature type="transmembrane region" description="Helical" evidence="1">
    <location>
        <begin position="16"/>
        <end position="39"/>
    </location>
</feature>
<keyword evidence="3" id="KW-1185">Reference proteome</keyword>
<dbReference type="AlphaFoldDB" id="A0A9N8E113"/>
<dbReference type="OrthoDB" id="50439at2759"/>
<feature type="transmembrane region" description="Helical" evidence="1">
    <location>
        <begin position="128"/>
        <end position="146"/>
    </location>
</feature>
<gene>
    <name evidence="2" type="ORF">SEMRO_453_G146080.1</name>
</gene>
<dbReference type="Proteomes" id="UP001153069">
    <property type="component" value="Unassembled WGS sequence"/>
</dbReference>
<evidence type="ECO:0000313" key="3">
    <source>
        <dbReference type="Proteomes" id="UP001153069"/>
    </source>
</evidence>
<reference evidence="2" key="1">
    <citation type="submission" date="2020-06" db="EMBL/GenBank/DDBJ databases">
        <authorList>
            <consortium name="Plant Systems Biology data submission"/>
        </authorList>
    </citation>
    <scope>NUCLEOTIDE SEQUENCE</scope>
    <source>
        <strain evidence="2">D6</strain>
    </source>
</reference>
<organism evidence="2 3">
    <name type="scientific">Seminavis robusta</name>
    <dbReference type="NCBI Taxonomy" id="568900"/>
    <lineage>
        <taxon>Eukaryota</taxon>
        <taxon>Sar</taxon>
        <taxon>Stramenopiles</taxon>
        <taxon>Ochrophyta</taxon>
        <taxon>Bacillariophyta</taxon>
        <taxon>Bacillariophyceae</taxon>
        <taxon>Bacillariophycidae</taxon>
        <taxon>Naviculales</taxon>
        <taxon>Naviculaceae</taxon>
        <taxon>Seminavis</taxon>
    </lineage>
</organism>
<keyword evidence="1" id="KW-1133">Transmembrane helix</keyword>
<evidence type="ECO:0000256" key="1">
    <source>
        <dbReference type="SAM" id="Phobius"/>
    </source>
</evidence>
<keyword evidence="1" id="KW-0472">Membrane</keyword>
<name>A0A9N8E113_9STRA</name>
<accession>A0A9N8E113</accession>
<proteinExistence type="predicted"/>
<keyword evidence="1" id="KW-0812">Transmembrane</keyword>
<comment type="caution">
    <text evidence="2">The sequence shown here is derived from an EMBL/GenBank/DDBJ whole genome shotgun (WGS) entry which is preliminary data.</text>
</comment>
<feature type="transmembrane region" description="Helical" evidence="1">
    <location>
        <begin position="103"/>
        <end position="122"/>
    </location>
</feature>